<feature type="transmembrane region" description="Helical" evidence="8">
    <location>
        <begin position="328"/>
        <end position="347"/>
    </location>
</feature>
<comment type="similarity">
    <text evidence="6">Belongs to the major facilitator superfamily. Phosphate:H(+) symporter (TC 2.A.1.9) family.</text>
</comment>
<keyword evidence="3 7" id="KW-0812">Transmembrane</keyword>
<feature type="transmembrane region" description="Helical" evidence="8">
    <location>
        <begin position="367"/>
        <end position="389"/>
    </location>
</feature>
<name>A0AAE1RVF5_9SOLA</name>
<dbReference type="GO" id="GO:0016020">
    <property type="term" value="C:membrane"/>
    <property type="evidence" value="ECO:0007669"/>
    <property type="project" value="UniProtKB-SubCell"/>
</dbReference>
<evidence type="ECO:0000256" key="1">
    <source>
        <dbReference type="ARBA" id="ARBA00004141"/>
    </source>
</evidence>
<reference evidence="9" key="1">
    <citation type="submission" date="2023-12" db="EMBL/GenBank/DDBJ databases">
        <title>Genome assembly of Anisodus tanguticus.</title>
        <authorList>
            <person name="Wang Y.-J."/>
        </authorList>
    </citation>
    <scope>NUCLEOTIDE SEQUENCE</scope>
    <source>
        <strain evidence="9">KB-2021</strain>
        <tissue evidence="9">Leaf</tissue>
    </source>
</reference>
<evidence type="ECO:0000313" key="10">
    <source>
        <dbReference type="Proteomes" id="UP001291623"/>
    </source>
</evidence>
<dbReference type="EMBL" id="JAVYJV010000011">
    <property type="protein sequence ID" value="KAK4359369.1"/>
    <property type="molecule type" value="Genomic_DNA"/>
</dbReference>
<evidence type="ECO:0000256" key="4">
    <source>
        <dbReference type="ARBA" id="ARBA00022989"/>
    </source>
</evidence>
<dbReference type="Pfam" id="PF00854">
    <property type="entry name" value="PTR2"/>
    <property type="match status" value="1"/>
</dbReference>
<evidence type="ECO:0000256" key="3">
    <source>
        <dbReference type="ARBA" id="ARBA00022692"/>
    </source>
</evidence>
<comment type="subcellular location">
    <subcellularLocation>
        <location evidence="1 7">Membrane</location>
        <topology evidence="1 7">Multi-pass membrane protein</topology>
    </subcellularLocation>
</comment>
<feature type="transmembrane region" description="Helical" evidence="8">
    <location>
        <begin position="485"/>
        <end position="505"/>
    </location>
</feature>
<comment type="similarity">
    <text evidence="2 7">Belongs to the major facilitator superfamily. Proton-dependent oligopeptide transporter (POT/PTR) (TC 2.A.17) family.</text>
</comment>
<dbReference type="PROSITE" id="PS01023">
    <property type="entry name" value="PTR2_2"/>
    <property type="match status" value="1"/>
</dbReference>
<evidence type="ECO:0000313" key="9">
    <source>
        <dbReference type="EMBL" id="KAK4359369.1"/>
    </source>
</evidence>
<dbReference type="GO" id="GO:0022857">
    <property type="term" value="F:transmembrane transporter activity"/>
    <property type="evidence" value="ECO:0007669"/>
    <property type="project" value="InterPro"/>
</dbReference>
<gene>
    <name evidence="9" type="ORF">RND71_021598</name>
</gene>
<comment type="caution">
    <text evidence="9">The sequence shown here is derived from an EMBL/GenBank/DDBJ whole genome shotgun (WGS) entry which is preliminary data.</text>
</comment>
<evidence type="ECO:0000256" key="6">
    <source>
        <dbReference type="ARBA" id="ARBA00044504"/>
    </source>
</evidence>
<feature type="transmembrane region" description="Helical" evidence="8">
    <location>
        <begin position="410"/>
        <end position="433"/>
    </location>
</feature>
<evidence type="ECO:0000256" key="7">
    <source>
        <dbReference type="RuleBase" id="RU003755"/>
    </source>
</evidence>
<feature type="transmembrane region" description="Helical" evidence="8">
    <location>
        <begin position="185"/>
        <end position="204"/>
    </location>
</feature>
<evidence type="ECO:0000256" key="8">
    <source>
        <dbReference type="SAM" id="Phobius"/>
    </source>
</evidence>
<sequence>MGRSDDVFTKDGATDINKAPANKEKTGTWRACLFILGEEVCERLAYFGTSANLVNYLHQRLNQDNAAASKIVTNFQGTCYVTPLLGAFLADAYLGRYWTIAIFSILYIMGMALLTMSASIVGLKPSCHDGICNPTKPGKTTFFIAIYLIALGTGGIKPCVSSFGADQFDDNDETEKKRKSSFFNWFYLCINVGALIASSVLVWIQMNVGWGWGFGIPAVAMAISLVFFFTGTRLYRLQPPGGSPLTRILQVLVASTRKWDVKIPVDITLLYETANEESSIKGSRKLAHTNKFRFLDKAAVETSSDKVNGSVNPWRLCTVTQVEEVKSIIGLLPVWACCIVFTTVYSQMNTTFVLQGNTMDRHMGAHFRIPSASLTVFETLSVILWVVTYDQLIIPFVRKFTGHARGFTQLQRIGIGLVISMLSMVSAAVLEVIRLDYIKKNKYYDLKTIPMSIFWQVPQYSLIGCAGVFTLIGQVEFFYDQAPDAMRSLCSALSLMAIALGFPSLRLADDFWYLVAVLFPSSRLADTGMQYCISFLVNLMMTCADFPFLLQSCISFVLSLMKTCAVFPFEFKRYLLGPFLNPIGFCCTLMDQFF</sequence>
<accession>A0AAE1RVF5</accession>
<keyword evidence="4 8" id="KW-1133">Transmembrane helix</keyword>
<dbReference type="InterPro" id="IPR036259">
    <property type="entry name" value="MFS_trans_sf"/>
</dbReference>
<feature type="transmembrane region" description="Helical" evidence="8">
    <location>
        <begin position="97"/>
        <end position="122"/>
    </location>
</feature>
<dbReference type="Proteomes" id="UP001291623">
    <property type="component" value="Unassembled WGS sequence"/>
</dbReference>
<proteinExistence type="inferred from homology"/>
<organism evidence="9 10">
    <name type="scientific">Anisodus tanguticus</name>
    <dbReference type="NCBI Taxonomy" id="243964"/>
    <lineage>
        <taxon>Eukaryota</taxon>
        <taxon>Viridiplantae</taxon>
        <taxon>Streptophyta</taxon>
        <taxon>Embryophyta</taxon>
        <taxon>Tracheophyta</taxon>
        <taxon>Spermatophyta</taxon>
        <taxon>Magnoliopsida</taxon>
        <taxon>eudicotyledons</taxon>
        <taxon>Gunneridae</taxon>
        <taxon>Pentapetalae</taxon>
        <taxon>asterids</taxon>
        <taxon>lamiids</taxon>
        <taxon>Solanales</taxon>
        <taxon>Solanaceae</taxon>
        <taxon>Solanoideae</taxon>
        <taxon>Hyoscyameae</taxon>
        <taxon>Anisodus</taxon>
    </lineage>
</organism>
<dbReference type="GO" id="GO:0006857">
    <property type="term" value="P:oligopeptide transport"/>
    <property type="evidence" value="ECO:0007669"/>
    <property type="project" value="InterPro"/>
</dbReference>
<feature type="transmembrane region" description="Helical" evidence="8">
    <location>
        <begin position="142"/>
        <end position="164"/>
    </location>
</feature>
<evidence type="ECO:0000256" key="2">
    <source>
        <dbReference type="ARBA" id="ARBA00005982"/>
    </source>
</evidence>
<dbReference type="PROSITE" id="PS01022">
    <property type="entry name" value="PTR2_1"/>
    <property type="match status" value="1"/>
</dbReference>
<keyword evidence="7" id="KW-0813">Transport</keyword>
<dbReference type="AlphaFoldDB" id="A0AAE1RVF5"/>
<dbReference type="InterPro" id="IPR018456">
    <property type="entry name" value="PTR2_symporter_CS"/>
</dbReference>
<protein>
    <submittedName>
        <fullName evidence="9">Uncharacterized protein</fullName>
    </submittedName>
</protein>
<dbReference type="SUPFAM" id="SSF103473">
    <property type="entry name" value="MFS general substrate transporter"/>
    <property type="match status" value="1"/>
</dbReference>
<keyword evidence="5 8" id="KW-0472">Membrane</keyword>
<feature type="transmembrane region" description="Helical" evidence="8">
    <location>
        <begin position="210"/>
        <end position="229"/>
    </location>
</feature>
<dbReference type="InterPro" id="IPR000109">
    <property type="entry name" value="POT_fam"/>
</dbReference>
<keyword evidence="10" id="KW-1185">Reference proteome</keyword>
<dbReference type="Gene3D" id="1.20.1250.20">
    <property type="entry name" value="MFS general substrate transporter like domains"/>
    <property type="match status" value="1"/>
</dbReference>
<dbReference type="PANTHER" id="PTHR11654">
    <property type="entry name" value="OLIGOPEPTIDE TRANSPORTER-RELATED"/>
    <property type="match status" value="1"/>
</dbReference>
<evidence type="ECO:0000256" key="5">
    <source>
        <dbReference type="ARBA" id="ARBA00023136"/>
    </source>
</evidence>
<feature type="transmembrane region" description="Helical" evidence="8">
    <location>
        <begin position="453"/>
        <end position="473"/>
    </location>
</feature>